<evidence type="ECO:0000256" key="1">
    <source>
        <dbReference type="SAM" id="MobiDB-lite"/>
    </source>
</evidence>
<protein>
    <submittedName>
        <fullName evidence="2">Uncharacterized protein</fullName>
    </submittedName>
</protein>
<proteinExistence type="predicted"/>
<sequence>MKTLRKSGSSRLDLRSCSRSHAVEYDRSSTPPQRSPLYCNARRNLEHIWC</sequence>
<accession>G7T9M8</accession>
<dbReference type="EMBL" id="CP003057">
    <property type="protein sequence ID" value="AEQ94687.1"/>
    <property type="molecule type" value="Genomic_DNA"/>
</dbReference>
<gene>
    <name evidence="2" type="ORF">XOC_0452</name>
</gene>
<organism evidence="2 3">
    <name type="scientific">Xanthomonas oryzae pv. oryzicola (strain BLS256)</name>
    <dbReference type="NCBI Taxonomy" id="383407"/>
    <lineage>
        <taxon>Bacteria</taxon>
        <taxon>Pseudomonadati</taxon>
        <taxon>Pseudomonadota</taxon>
        <taxon>Gammaproteobacteria</taxon>
        <taxon>Lysobacterales</taxon>
        <taxon>Lysobacteraceae</taxon>
        <taxon>Xanthomonas</taxon>
    </lineage>
</organism>
<name>G7T9M8_XANOB</name>
<feature type="compositionally biased region" description="Basic and acidic residues" evidence="1">
    <location>
        <begin position="12"/>
        <end position="27"/>
    </location>
</feature>
<reference evidence="2 3" key="1">
    <citation type="journal article" date="2011" name="J. Bacteriol.">
        <title>Two new complete genome sequences offer insight into host and tissue specificity of plant pathogenic Xanthomonas spp.</title>
        <authorList>
            <person name="Bogdanove A.J."/>
            <person name="Koebnik R."/>
            <person name="Lu H."/>
            <person name="Furutani A."/>
            <person name="Angiuoli S.V."/>
            <person name="Patil P.B."/>
            <person name="Van Sluys M.A."/>
            <person name="Ryan R.P."/>
            <person name="Meyer D.F."/>
            <person name="Han S.W."/>
            <person name="Aparna G."/>
            <person name="Rajaram M."/>
            <person name="Delcher A.L."/>
            <person name="Phillippy A.M."/>
            <person name="Puiu D."/>
            <person name="Schatz M.C."/>
            <person name="Shumway M."/>
            <person name="Sommer D.D."/>
            <person name="Trapnell C."/>
            <person name="Benahmed F."/>
            <person name="Dimitrov G."/>
            <person name="Madupu R."/>
            <person name="Radune D."/>
            <person name="Sullivan S."/>
            <person name="Jha G."/>
            <person name="Ishihara H."/>
            <person name="Lee S.W."/>
            <person name="Pandey A."/>
            <person name="Sharma V."/>
            <person name="Sriariyanun M."/>
            <person name="Szurek B."/>
            <person name="Vera-Cruz C.M."/>
            <person name="Dorman K.S."/>
            <person name="Ronald P.C."/>
            <person name="Verdier V."/>
            <person name="Dow J.M."/>
            <person name="Sonti R.V."/>
            <person name="Tsuge S."/>
            <person name="Brendel V.P."/>
            <person name="Rabinowicz P.D."/>
            <person name="Leach J.E."/>
            <person name="White F.F."/>
            <person name="Salzberg S.L."/>
        </authorList>
    </citation>
    <scope>NUCLEOTIDE SEQUENCE [LARGE SCALE GENOMIC DNA]</scope>
    <source>
        <strain evidence="2 3">BLS256</strain>
    </source>
</reference>
<feature type="region of interest" description="Disordered" evidence="1">
    <location>
        <begin position="1"/>
        <end position="36"/>
    </location>
</feature>
<dbReference type="Proteomes" id="UP000008851">
    <property type="component" value="Chromosome"/>
</dbReference>
<evidence type="ECO:0000313" key="3">
    <source>
        <dbReference type="Proteomes" id="UP000008851"/>
    </source>
</evidence>
<evidence type="ECO:0000313" key="2">
    <source>
        <dbReference type="EMBL" id="AEQ94687.1"/>
    </source>
</evidence>
<dbReference type="KEGG" id="xor:XOC_0452"/>
<dbReference type="HOGENOM" id="CLU_3124175_0_0_6"/>
<dbReference type="AlphaFoldDB" id="G7T9M8"/>